<proteinExistence type="predicted"/>
<dbReference type="Proteomes" id="UP000785679">
    <property type="component" value="Unassembled WGS sequence"/>
</dbReference>
<evidence type="ECO:0000313" key="1">
    <source>
        <dbReference type="EMBL" id="TNV73153.1"/>
    </source>
</evidence>
<organism evidence="1 2">
    <name type="scientific">Halteria grandinella</name>
    <dbReference type="NCBI Taxonomy" id="5974"/>
    <lineage>
        <taxon>Eukaryota</taxon>
        <taxon>Sar</taxon>
        <taxon>Alveolata</taxon>
        <taxon>Ciliophora</taxon>
        <taxon>Intramacronucleata</taxon>
        <taxon>Spirotrichea</taxon>
        <taxon>Stichotrichia</taxon>
        <taxon>Sporadotrichida</taxon>
        <taxon>Halteriidae</taxon>
        <taxon>Halteria</taxon>
    </lineage>
</organism>
<name>A0A8J8NE60_HALGN</name>
<dbReference type="EMBL" id="RRYP01019693">
    <property type="protein sequence ID" value="TNV73153.1"/>
    <property type="molecule type" value="Genomic_DNA"/>
</dbReference>
<protein>
    <submittedName>
        <fullName evidence="1">Uncharacterized protein</fullName>
    </submittedName>
</protein>
<comment type="caution">
    <text evidence="1">The sequence shown here is derived from an EMBL/GenBank/DDBJ whole genome shotgun (WGS) entry which is preliminary data.</text>
</comment>
<evidence type="ECO:0000313" key="2">
    <source>
        <dbReference type="Proteomes" id="UP000785679"/>
    </source>
</evidence>
<keyword evidence="2" id="KW-1185">Reference proteome</keyword>
<sequence>MMFTYQNLKACGNTILKLNSLQILKTPSNDRIRSAFEKYYLLIELLDYQVIIDNLSDASEIDAKFISHKIPSKQLILNIKLNDQRFFDRYSILQKLSQAGLRHVQNIICETNIDFKLQKLKMYAKNMNINQYKSSDQVLYLEILTSIQISEHFCLEFGRTLKIIQSRELAICPTKISIISNDLGGRWISLMVEVLKGFCNQENAIQLGLHNSCGIEVTQFVILDSLYLTVKQYVNLRHLTIPMGWGQDDIENILDMLSVQIHLINLTLNSISSNHGEQAVQRISKFAIDQMRELRTLRFVLLKNILLKGVKYYERAAPLTIFVDIYQEFTQYIIEPSIGKKRYYQMPEFEQNEDNEDYDLIKI</sequence>
<accession>A0A8J8NE60</accession>
<reference evidence="1" key="1">
    <citation type="submission" date="2019-06" db="EMBL/GenBank/DDBJ databases">
        <authorList>
            <person name="Zheng W."/>
        </authorList>
    </citation>
    <scope>NUCLEOTIDE SEQUENCE</scope>
    <source>
        <strain evidence="1">QDHG01</strain>
    </source>
</reference>
<gene>
    <name evidence="1" type="ORF">FGO68_gene2680</name>
</gene>
<dbReference type="AlphaFoldDB" id="A0A8J8NE60"/>